<keyword evidence="2 5" id="KW-0853">WD repeat</keyword>
<feature type="compositionally biased region" description="Basic and acidic residues" evidence="6">
    <location>
        <begin position="56"/>
        <end position="67"/>
    </location>
</feature>
<name>A0A0D2LI18_9CHLO</name>
<dbReference type="OrthoDB" id="189968at2759"/>
<feature type="compositionally biased region" description="Acidic residues" evidence="6">
    <location>
        <begin position="78"/>
        <end position="92"/>
    </location>
</feature>
<dbReference type="SMART" id="SM00320">
    <property type="entry name" value="WD40"/>
    <property type="match status" value="6"/>
</dbReference>
<evidence type="ECO:0000256" key="4">
    <source>
        <dbReference type="ARBA" id="ARBA00023242"/>
    </source>
</evidence>
<protein>
    <submittedName>
        <fullName evidence="7">Putative U3 small nucleolar RNA-interacting protein 2</fullName>
    </submittedName>
</protein>
<dbReference type="InterPro" id="IPR015943">
    <property type="entry name" value="WD40/YVTN_repeat-like_dom_sf"/>
</dbReference>
<dbReference type="PANTHER" id="PTHR19865">
    <property type="entry name" value="U3 SMALL NUCLEOLAR RNA INTERACTING PROTEIN 2"/>
    <property type="match status" value="1"/>
</dbReference>
<dbReference type="KEGG" id="mng:MNEG_1847"/>
<dbReference type="GeneID" id="25734725"/>
<dbReference type="EMBL" id="KK100413">
    <property type="protein sequence ID" value="KIZ06109.1"/>
    <property type="molecule type" value="Genomic_DNA"/>
</dbReference>
<evidence type="ECO:0000256" key="1">
    <source>
        <dbReference type="ARBA" id="ARBA00004123"/>
    </source>
</evidence>
<dbReference type="Proteomes" id="UP000054498">
    <property type="component" value="Unassembled WGS sequence"/>
</dbReference>
<dbReference type="STRING" id="145388.A0A0D2LI18"/>
<keyword evidence="4" id="KW-0539">Nucleus</keyword>
<evidence type="ECO:0000256" key="5">
    <source>
        <dbReference type="PROSITE-ProRule" id="PRU00221"/>
    </source>
</evidence>
<dbReference type="PROSITE" id="PS50082">
    <property type="entry name" value="WD_REPEATS_2"/>
    <property type="match status" value="2"/>
</dbReference>
<evidence type="ECO:0000313" key="8">
    <source>
        <dbReference type="Proteomes" id="UP000054498"/>
    </source>
</evidence>
<evidence type="ECO:0000256" key="3">
    <source>
        <dbReference type="ARBA" id="ARBA00022737"/>
    </source>
</evidence>
<evidence type="ECO:0000256" key="2">
    <source>
        <dbReference type="ARBA" id="ARBA00022574"/>
    </source>
</evidence>
<dbReference type="SUPFAM" id="SSF50978">
    <property type="entry name" value="WD40 repeat-like"/>
    <property type="match status" value="1"/>
</dbReference>
<dbReference type="InterPro" id="IPR001680">
    <property type="entry name" value="WD40_rpt"/>
</dbReference>
<dbReference type="PRINTS" id="PR00320">
    <property type="entry name" value="GPROTEINBRPT"/>
</dbReference>
<dbReference type="PROSITE" id="PS50294">
    <property type="entry name" value="WD_REPEATS_REGION"/>
    <property type="match status" value="1"/>
</dbReference>
<dbReference type="InterPro" id="IPR039241">
    <property type="entry name" value="Rrp9-like"/>
</dbReference>
<dbReference type="Pfam" id="PF00400">
    <property type="entry name" value="WD40"/>
    <property type="match status" value="5"/>
</dbReference>
<organism evidence="7 8">
    <name type="scientific">Monoraphidium neglectum</name>
    <dbReference type="NCBI Taxonomy" id="145388"/>
    <lineage>
        <taxon>Eukaryota</taxon>
        <taxon>Viridiplantae</taxon>
        <taxon>Chlorophyta</taxon>
        <taxon>core chlorophytes</taxon>
        <taxon>Chlorophyceae</taxon>
        <taxon>CS clade</taxon>
        <taxon>Sphaeropleales</taxon>
        <taxon>Selenastraceae</taxon>
        <taxon>Monoraphidium</taxon>
    </lineage>
</organism>
<evidence type="ECO:0000313" key="7">
    <source>
        <dbReference type="EMBL" id="KIZ06109.1"/>
    </source>
</evidence>
<feature type="repeat" description="WD" evidence="5">
    <location>
        <begin position="189"/>
        <end position="230"/>
    </location>
</feature>
<dbReference type="AlphaFoldDB" id="A0A0D2LI18"/>
<dbReference type="FunFam" id="2.130.10.10:FF:000509">
    <property type="entry name" value="U3 small nucleolar RNA-interacting protein"/>
    <property type="match status" value="1"/>
</dbReference>
<feature type="compositionally biased region" description="Basic and acidic residues" evidence="6">
    <location>
        <begin position="93"/>
        <end position="109"/>
    </location>
</feature>
<dbReference type="Gene3D" id="2.130.10.10">
    <property type="entry name" value="YVTN repeat-like/Quinoprotein amine dehydrogenase"/>
    <property type="match status" value="1"/>
</dbReference>
<sequence>MSKRVKRPVDKGGGRKKPRKGGAADADGEDAGFFLLGDDEKQKQQQQQQAEESEDEQVHETAEEKRLRLARAYLDQMREDDDEGGEGEEDDEERRGVTGGRDRLAERLQQDAAEAQGRLQRILANRISIPDQTRPAPRVEDCDSESGSDAEDEAEAAAAADSLAAAAAAGAAAGLGNGAALPYGAGRFAAAHRSSATALALSQDGATAFTVGKDGAIYKWDVEAMRKVQLMRPGGNQPQPLQPEAAEWVQRRSGGQGVLRALYAAALSSDGRFLAVGGGDRKVHLFDAAAGLHVASYPGHRDIISGLAFKDGSHTLFSSSFDRTIKVWSVDDGAYVDTLFGHQAEIHGVDALRQERVVSCGHDHTCRVWKVQEESHLIFRAHRPSVECCRFITGTEWLSGADDGSLQVWTQVKKKPVSIYRGAHSCRPHAATPAAPPAKGSWATANSEAVGWVQSVAVARGSDLAASGAGDGAIRLWAVEQSKHGGAGFLRPVGDLPALGFVNGLAIERGGRFVAAAVGNETRLGRWGRVEGAGNGLLVHPLVVADE</sequence>
<proteinExistence type="predicted"/>
<accession>A0A0D2LI18</accession>
<reference evidence="7 8" key="1">
    <citation type="journal article" date="2013" name="BMC Genomics">
        <title>Reconstruction of the lipid metabolism for the microalga Monoraphidium neglectum from its genome sequence reveals characteristics suitable for biofuel production.</title>
        <authorList>
            <person name="Bogen C."/>
            <person name="Al-Dilaimi A."/>
            <person name="Albersmeier A."/>
            <person name="Wichmann J."/>
            <person name="Grundmann M."/>
            <person name="Rupp O."/>
            <person name="Lauersen K.J."/>
            <person name="Blifernez-Klassen O."/>
            <person name="Kalinowski J."/>
            <person name="Goesmann A."/>
            <person name="Mussgnug J.H."/>
            <person name="Kruse O."/>
        </authorList>
    </citation>
    <scope>NUCLEOTIDE SEQUENCE [LARGE SCALE GENOMIC DNA]</scope>
    <source>
        <strain evidence="7 8">SAG 48.87</strain>
    </source>
</reference>
<keyword evidence="8" id="KW-1185">Reference proteome</keyword>
<feature type="repeat" description="WD" evidence="5">
    <location>
        <begin position="297"/>
        <end position="338"/>
    </location>
</feature>
<dbReference type="GO" id="GO:0034511">
    <property type="term" value="F:U3 snoRNA binding"/>
    <property type="evidence" value="ECO:0007669"/>
    <property type="project" value="InterPro"/>
</dbReference>
<feature type="region of interest" description="Disordered" evidence="6">
    <location>
        <begin position="1"/>
        <end position="156"/>
    </location>
</feature>
<dbReference type="PANTHER" id="PTHR19865:SF0">
    <property type="entry name" value="U3 SMALL NUCLEOLAR RNA-INTERACTING PROTEIN 2"/>
    <property type="match status" value="1"/>
</dbReference>
<gene>
    <name evidence="7" type="ORF">MNEG_1847</name>
</gene>
<dbReference type="InterPro" id="IPR036322">
    <property type="entry name" value="WD40_repeat_dom_sf"/>
</dbReference>
<evidence type="ECO:0000256" key="6">
    <source>
        <dbReference type="SAM" id="MobiDB-lite"/>
    </source>
</evidence>
<comment type="subcellular location">
    <subcellularLocation>
        <location evidence="1">Nucleus</location>
    </subcellularLocation>
</comment>
<dbReference type="GO" id="GO:0032040">
    <property type="term" value="C:small-subunit processome"/>
    <property type="evidence" value="ECO:0007669"/>
    <property type="project" value="TreeGrafter"/>
</dbReference>
<feature type="compositionally biased region" description="Acidic residues" evidence="6">
    <location>
        <begin position="142"/>
        <end position="155"/>
    </location>
</feature>
<dbReference type="RefSeq" id="XP_013905128.1">
    <property type="nucleotide sequence ID" value="XM_014049674.1"/>
</dbReference>
<keyword evidence="3" id="KW-0677">Repeat</keyword>
<dbReference type="InterPro" id="IPR020472">
    <property type="entry name" value="WD40_PAC1"/>
</dbReference>